<evidence type="ECO:0000313" key="2">
    <source>
        <dbReference type="WBParaSite" id="scf7180000416601.g516"/>
    </source>
</evidence>
<accession>A0A915NBJ9</accession>
<keyword evidence="1" id="KW-1185">Reference proteome</keyword>
<reference evidence="2" key="1">
    <citation type="submission" date="2022-11" db="UniProtKB">
        <authorList>
            <consortium name="WormBaseParasite"/>
        </authorList>
    </citation>
    <scope>IDENTIFICATION</scope>
</reference>
<protein>
    <submittedName>
        <fullName evidence="2">BED-type domain-containing protein</fullName>
    </submittedName>
</protein>
<dbReference type="Proteomes" id="UP000887560">
    <property type="component" value="Unplaced"/>
</dbReference>
<sequence length="316" mass="36159">MKINNADNSSSNVNNTLKAHNLSKHGGYATKEHRKTLVKWLNELGQQNNFDIEEKTNILVCKICGKKIKPCLKHVIKQHLESIQHNKENNTHTKEEYISKVGNTLKCTLCDSLIRDHIKRHIKEPGPNQLETMTNVTEVAHGQESWPNTVWDDHVQHEPTYQSAEEYVQGQQRQIQRSKDLSRRLALLNSWKAKDQEKYKYICVSSDGKSFECEICCDKNGNKNYKSQTFKKGDIDKHIANVKHRKSIGADVSQQPNFSHLQYGQHAIHSSYAENPPFYDPTFGIPHTQQQNTDYDLEAALAASMEGRNLGGINIR</sequence>
<evidence type="ECO:0000313" key="1">
    <source>
        <dbReference type="Proteomes" id="UP000887560"/>
    </source>
</evidence>
<dbReference type="AlphaFoldDB" id="A0A915NBJ9"/>
<dbReference type="WBParaSite" id="scf7180000416601.g516">
    <property type="protein sequence ID" value="scf7180000416601.g516"/>
    <property type="gene ID" value="scf7180000416601.g516"/>
</dbReference>
<organism evidence="1 2">
    <name type="scientific">Meloidogyne floridensis</name>
    <dbReference type="NCBI Taxonomy" id="298350"/>
    <lineage>
        <taxon>Eukaryota</taxon>
        <taxon>Metazoa</taxon>
        <taxon>Ecdysozoa</taxon>
        <taxon>Nematoda</taxon>
        <taxon>Chromadorea</taxon>
        <taxon>Rhabditida</taxon>
        <taxon>Tylenchina</taxon>
        <taxon>Tylenchomorpha</taxon>
        <taxon>Tylenchoidea</taxon>
        <taxon>Meloidogynidae</taxon>
        <taxon>Meloidogyninae</taxon>
        <taxon>Meloidogyne</taxon>
    </lineage>
</organism>
<proteinExistence type="predicted"/>
<name>A0A915NBJ9_9BILA</name>